<name>A0ABQ6M537_9STRA</name>
<accession>A0ABQ6M537</accession>
<dbReference type="Gene3D" id="3.80.10.10">
    <property type="entry name" value="Ribonuclease Inhibitor"/>
    <property type="match status" value="1"/>
</dbReference>
<dbReference type="EMBL" id="BRYB01005034">
    <property type="protein sequence ID" value="GMI19580.1"/>
    <property type="molecule type" value="Genomic_DNA"/>
</dbReference>
<keyword evidence="2" id="KW-1185">Reference proteome</keyword>
<organism evidence="1 2">
    <name type="scientific">Tetraparma gracilis</name>
    <dbReference type="NCBI Taxonomy" id="2962635"/>
    <lineage>
        <taxon>Eukaryota</taxon>
        <taxon>Sar</taxon>
        <taxon>Stramenopiles</taxon>
        <taxon>Ochrophyta</taxon>
        <taxon>Bolidophyceae</taxon>
        <taxon>Parmales</taxon>
        <taxon>Triparmaceae</taxon>
        <taxon>Tetraparma</taxon>
    </lineage>
</organism>
<evidence type="ECO:0000313" key="2">
    <source>
        <dbReference type="Proteomes" id="UP001165060"/>
    </source>
</evidence>
<dbReference type="InterPro" id="IPR032675">
    <property type="entry name" value="LRR_dom_sf"/>
</dbReference>
<comment type="caution">
    <text evidence="1">The sequence shown here is derived from an EMBL/GenBank/DDBJ whole genome shotgun (WGS) entry which is preliminary data.</text>
</comment>
<dbReference type="Pfam" id="PF13306">
    <property type="entry name" value="LRR_5"/>
    <property type="match status" value="1"/>
</dbReference>
<dbReference type="InterPro" id="IPR026906">
    <property type="entry name" value="LRR_5"/>
</dbReference>
<protein>
    <recommendedName>
        <fullName evidence="3">Leucine-rich repeat domain-containing protein</fullName>
    </recommendedName>
</protein>
<evidence type="ECO:0008006" key="3">
    <source>
        <dbReference type="Google" id="ProtNLM"/>
    </source>
</evidence>
<sequence>MVQVEYTGWYFCDELLDEILSYEGRYIGPVHTSFTVAPSITQIGENAFRDTDIASLSGLNGSRVTDIGEEAFRGTQLVDLVGCPRTLLYVGKFAFAKCEKLRSLTGLPLTVELDEGVFDDCPLLEITAFYLGHENIENWLLDRRMIVSRRAALLSSVKICIAQEALADEGKPVEDPVAPLLTQIAGLPAELVREIALFAFAEEAYDANDVMPENIDEREEWRYRLHWWNRFHNQHQGYYAPDFRRMTYSQLFAECRRLGIPCGVHMSDEEHMDRLESFSETFVANAPWPVAGPPILEGLDMWKVSKEKLLAWMVCGNASAAESSQGRVAIERSGLNKMPKGEIIQRLRAKYGCSLIKLMGPAASPEERSNQYLIVAEDIWGVSDDYL</sequence>
<proteinExistence type="predicted"/>
<gene>
    <name evidence="1" type="ORF">TeGR_g1479</name>
</gene>
<reference evidence="1 2" key="1">
    <citation type="journal article" date="2023" name="Commun. Biol.">
        <title>Genome analysis of Parmales, the sister group of diatoms, reveals the evolutionary specialization of diatoms from phago-mixotrophs to photoautotrophs.</title>
        <authorList>
            <person name="Ban H."/>
            <person name="Sato S."/>
            <person name="Yoshikawa S."/>
            <person name="Yamada K."/>
            <person name="Nakamura Y."/>
            <person name="Ichinomiya M."/>
            <person name="Sato N."/>
            <person name="Blanc-Mathieu R."/>
            <person name="Endo H."/>
            <person name="Kuwata A."/>
            <person name="Ogata H."/>
        </authorList>
    </citation>
    <scope>NUCLEOTIDE SEQUENCE [LARGE SCALE GENOMIC DNA]</scope>
</reference>
<dbReference type="Proteomes" id="UP001165060">
    <property type="component" value="Unassembled WGS sequence"/>
</dbReference>
<evidence type="ECO:0000313" key="1">
    <source>
        <dbReference type="EMBL" id="GMI19580.1"/>
    </source>
</evidence>